<feature type="region of interest" description="Disordered" evidence="1">
    <location>
        <begin position="76"/>
        <end position="99"/>
    </location>
</feature>
<protein>
    <submittedName>
        <fullName evidence="2">Uncharacterized protein</fullName>
    </submittedName>
</protein>
<sequence length="116" mass="12287">MAGGTGVSSELDGAGSFKGHGYGLARLTHLKRPIMVVPSSSQGFPDRCQRALTAAPIDLRLGEMRCKYQQRTALAGANQPERARRHLPAREGGQALPLSPETLLALEEGEALPVGL</sequence>
<name>A0AAV7L2T1_PLEWA</name>
<dbReference type="Proteomes" id="UP001066276">
    <property type="component" value="Chromosome 12"/>
</dbReference>
<keyword evidence="3" id="KW-1185">Reference proteome</keyword>
<accession>A0AAV7L2T1</accession>
<comment type="caution">
    <text evidence="2">The sequence shown here is derived from an EMBL/GenBank/DDBJ whole genome shotgun (WGS) entry which is preliminary data.</text>
</comment>
<proteinExistence type="predicted"/>
<evidence type="ECO:0000313" key="3">
    <source>
        <dbReference type="Proteomes" id="UP001066276"/>
    </source>
</evidence>
<dbReference type="AlphaFoldDB" id="A0AAV7L2T1"/>
<reference evidence="2" key="1">
    <citation type="journal article" date="2022" name="bioRxiv">
        <title>Sequencing and chromosome-scale assembly of the giantPleurodeles waltlgenome.</title>
        <authorList>
            <person name="Brown T."/>
            <person name="Elewa A."/>
            <person name="Iarovenko S."/>
            <person name="Subramanian E."/>
            <person name="Araus A.J."/>
            <person name="Petzold A."/>
            <person name="Susuki M."/>
            <person name="Suzuki K.-i.T."/>
            <person name="Hayashi T."/>
            <person name="Toyoda A."/>
            <person name="Oliveira C."/>
            <person name="Osipova E."/>
            <person name="Leigh N.D."/>
            <person name="Simon A."/>
            <person name="Yun M.H."/>
        </authorList>
    </citation>
    <scope>NUCLEOTIDE SEQUENCE</scope>
    <source>
        <strain evidence="2">20211129_DDA</strain>
        <tissue evidence="2">Liver</tissue>
    </source>
</reference>
<organism evidence="2 3">
    <name type="scientific">Pleurodeles waltl</name>
    <name type="common">Iberian ribbed newt</name>
    <dbReference type="NCBI Taxonomy" id="8319"/>
    <lineage>
        <taxon>Eukaryota</taxon>
        <taxon>Metazoa</taxon>
        <taxon>Chordata</taxon>
        <taxon>Craniata</taxon>
        <taxon>Vertebrata</taxon>
        <taxon>Euteleostomi</taxon>
        <taxon>Amphibia</taxon>
        <taxon>Batrachia</taxon>
        <taxon>Caudata</taxon>
        <taxon>Salamandroidea</taxon>
        <taxon>Salamandridae</taxon>
        <taxon>Pleurodelinae</taxon>
        <taxon>Pleurodeles</taxon>
    </lineage>
</organism>
<evidence type="ECO:0000313" key="2">
    <source>
        <dbReference type="EMBL" id="KAJ1085961.1"/>
    </source>
</evidence>
<evidence type="ECO:0000256" key="1">
    <source>
        <dbReference type="SAM" id="MobiDB-lite"/>
    </source>
</evidence>
<dbReference type="EMBL" id="JANPWB010000016">
    <property type="protein sequence ID" value="KAJ1085961.1"/>
    <property type="molecule type" value="Genomic_DNA"/>
</dbReference>
<gene>
    <name evidence="2" type="ORF">NDU88_006085</name>
</gene>